<sequence>MEGDVEGLVAIVQGLDDAGVTLTVLNRGRERAPRRQQRQRRLQLNQMPTSDRGSPGPEHPRKETSPEVKTTSTGVQICDGRYASSYRVLNSVLFPDQGNFEVGGHGSCQFRPASAHCRASGSLNWGERPPGSNQASVDAFITPCASTEAYHPSTLCLRTDQKNHHCLRQEPGTSCSYADRVRGSDVEAPPGPSPSLLGRDRHWTTRVATKTVNHGTYG</sequence>
<evidence type="ECO:0000313" key="3">
    <source>
        <dbReference type="Proteomes" id="UP001154114"/>
    </source>
</evidence>
<proteinExistence type="predicted"/>
<name>A0A9N8Q2J5_CHRIL</name>
<dbReference type="OrthoDB" id="6926004at2759"/>
<protein>
    <submittedName>
        <fullName evidence="2">Uncharacterized protein</fullName>
    </submittedName>
</protein>
<gene>
    <name evidence="2" type="ORF">CINC_LOCUS9090</name>
</gene>
<dbReference type="AlphaFoldDB" id="A0A9N8Q2J5"/>
<dbReference type="Proteomes" id="UP001154114">
    <property type="component" value="Chromosome 29"/>
</dbReference>
<accession>A0A9N8Q2J5</accession>
<dbReference type="EMBL" id="LR824032">
    <property type="protein sequence ID" value="CAD0206800.1"/>
    <property type="molecule type" value="Genomic_DNA"/>
</dbReference>
<reference evidence="2" key="1">
    <citation type="submission" date="2021-12" db="EMBL/GenBank/DDBJ databases">
        <authorList>
            <person name="King R."/>
        </authorList>
    </citation>
    <scope>NUCLEOTIDE SEQUENCE</scope>
</reference>
<evidence type="ECO:0000313" key="2">
    <source>
        <dbReference type="EMBL" id="CAD0206800.1"/>
    </source>
</evidence>
<organism evidence="2 3">
    <name type="scientific">Chrysodeixis includens</name>
    <name type="common">Soybean looper</name>
    <name type="synonym">Pseudoplusia includens</name>
    <dbReference type="NCBI Taxonomy" id="689277"/>
    <lineage>
        <taxon>Eukaryota</taxon>
        <taxon>Metazoa</taxon>
        <taxon>Ecdysozoa</taxon>
        <taxon>Arthropoda</taxon>
        <taxon>Hexapoda</taxon>
        <taxon>Insecta</taxon>
        <taxon>Pterygota</taxon>
        <taxon>Neoptera</taxon>
        <taxon>Endopterygota</taxon>
        <taxon>Lepidoptera</taxon>
        <taxon>Glossata</taxon>
        <taxon>Ditrysia</taxon>
        <taxon>Noctuoidea</taxon>
        <taxon>Noctuidae</taxon>
        <taxon>Plusiinae</taxon>
        <taxon>Chrysodeixis</taxon>
    </lineage>
</organism>
<keyword evidence="3" id="KW-1185">Reference proteome</keyword>
<evidence type="ECO:0000256" key="1">
    <source>
        <dbReference type="SAM" id="MobiDB-lite"/>
    </source>
</evidence>
<feature type="region of interest" description="Disordered" evidence="1">
    <location>
        <begin position="28"/>
        <end position="74"/>
    </location>
</feature>